<dbReference type="GO" id="GO:0008270">
    <property type="term" value="F:zinc ion binding"/>
    <property type="evidence" value="ECO:0007669"/>
    <property type="project" value="UniProtKB-KW"/>
</dbReference>
<evidence type="ECO:0000313" key="4">
    <source>
        <dbReference type="Proteomes" id="UP000655225"/>
    </source>
</evidence>
<dbReference type="PROSITE" id="PS50158">
    <property type="entry name" value="ZF_CCHC"/>
    <property type="match status" value="1"/>
</dbReference>
<proteinExistence type="predicted"/>
<evidence type="ECO:0000256" key="1">
    <source>
        <dbReference type="PROSITE-ProRule" id="PRU00047"/>
    </source>
</evidence>
<accession>A0A834YWN7</accession>
<keyword evidence="1" id="KW-0862">Zinc</keyword>
<keyword evidence="4" id="KW-1185">Reference proteome</keyword>
<feature type="domain" description="CCHC-type" evidence="2">
    <location>
        <begin position="194"/>
        <end position="209"/>
    </location>
</feature>
<dbReference type="AlphaFoldDB" id="A0A834YWN7"/>
<dbReference type="EMBL" id="JABCRI010000011">
    <property type="protein sequence ID" value="KAF8397244.1"/>
    <property type="molecule type" value="Genomic_DNA"/>
</dbReference>
<dbReference type="Proteomes" id="UP000655225">
    <property type="component" value="Unassembled WGS sequence"/>
</dbReference>
<comment type="caution">
    <text evidence="3">The sequence shown here is derived from an EMBL/GenBank/DDBJ whole genome shotgun (WGS) entry which is preliminary data.</text>
</comment>
<keyword evidence="1" id="KW-0863">Zinc-finger</keyword>
<dbReference type="OMA" id="MSEETHI"/>
<evidence type="ECO:0000313" key="3">
    <source>
        <dbReference type="EMBL" id="KAF8397244.1"/>
    </source>
</evidence>
<protein>
    <recommendedName>
        <fullName evidence="2">CCHC-type domain-containing protein</fullName>
    </recommendedName>
</protein>
<dbReference type="GO" id="GO:0003676">
    <property type="term" value="F:nucleic acid binding"/>
    <property type="evidence" value="ECO:0007669"/>
    <property type="project" value="InterPro"/>
</dbReference>
<gene>
    <name evidence="3" type="ORF">HHK36_016154</name>
</gene>
<evidence type="ECO:0000259" key="2">
    <source>
        <dbReference type="PROSITE" id="PS50158"/>
    </source>
</evidence>
<sequence>MLSEIIYRELTSTKKLNGSASASTFSIWKSKIGFVFFDSRVSYVLTDPKPADDAPKLNRELCDKWVSDDYTCRHIMLFAMEDDLYLVKYSQYKMSEETHITKHILEMEVMARELEMAGMVVSDDMRSVCLMNSLAESWEPVSDRIMNMKDVELTVDIVISQLRIEGEYRESISRGHDERDASMKKHKKGFKGCCYACGKHGHCQSDCPDNR</sequence>
<dbReference type="OrthoDB" id="981939at2759"/>
<reference evidence="3 4" key="1">
    <citation type="submission" date="2020-04" db="EMBL/GenBank/DDBJ databases">
        <title>Plant Genome Project.</title>
        <authorList>
            <person name="Zhang R.-G."/>
        </authorList>
    </citation>
    <scope>NUCLEOTIDE SEQUENCE [LARGE SCALE GENOMIC DNA]</scope>
    <source>
        <strain evidence="3">YNK0</strain>
        <tissue evidence="3">Leaf</tissue>
    </source>
</reference>
<dbReference type="Pfam" id="PF14223">
    <property type="entry name" value="Retrotran_gag_2"/>
    <property type="match status" value="1"/>
</dbReference>
<organism evidence="3 4">
    <name type="scientific">Tetracentron sinense</name>
    <name type="common">Spur-leaf</name>
    <dbReference type="NCBI Taxonomy" id="13715"/>
    <lineage>
        <taxon>Eukaryota</taxon>
        <taxon>Viridiplantae</taxon>
        <taxon>Streptophyta</taxon>
        <taxon>Embryophyta</taxon>
        <taxon>Tracheophyta</taxon>
        <taxon>Spermatophyta</taxon>
        <taxon>Magnoliopsida</taxon>
        <taxon>Trochodendrales</taxon>
        <taxon>Trochodendraceae</taxon>
        <taxon>Tetracentron</taxon>
    </lineage>
</organism>
<keyword evidence="1" id="KW-0479">Metal-binding</keyword>
<name>A0A834YWN7_TETSI</name>
<dbReference type="InterPro" id="IPR001878">
    <property type="entry name" value="Znf_CCHC"/>
</dbReference>